<evidence type="ECO:0008006" key="4">
    <source>
        <dbReference type="Google" id="ProtNLM"/>
    </source>
</evidence>
<accession>A0ABV7L3A2</accession>
<dbReference type="RefSeq" id="WP_379902960.1">
    <property type="nucleotide sequence ID" value="NZ_JBHRTR010000031.1"/>
</dbReference>
<keyword evidence="3" id="KW-1185">Reference proteome</keyword>
<evidence type="ECO:0000313" key="2">
    <source>
        <dbReference type="EMBL" id="MFC3229085.1"/>
    </source>
</evidence>
<proteinExistence type="predicted"/>
<gene>
    <name evidence="2" type="ORF">ACFOGJ_17700</name>
</gene>
<protein>
    <recommendedName>
        <fullName evidence="4">PAS domain-containing protein</fullName>
    </recommendedName>
</protein>
<dbReference type="EMBL" id="JBHRTR010000031">
    <property type="protein sequence ID" value="MFC3229085.1"/>
    <property type="molecule type" value="Genomic_DNA"/>
</dbReference>
<evidence type="ECO:0000256" key="1">
    <source>
        <dbReference type="SAM" id="MobiDB-lite"/>
    </source>
</evidence>
<comment type="caution">
    <text evidence="2">The sequence shown here is derived from an EMBL/GenBank/DDBJ whole genome shotgun (WGS) entry which is preliminary data.</text>
</comment>
<name>A0ABV7L3A2_9PROT</name>
<reference evidence="3" key="1">
    <citation type="journal article" date="2019" name="Int. J. Syst. Evol. Microbiol.">
        <title>The Global Catalogue of Microorganisms (GCM) 10K type strain sequencing project: providing services to taxonomists for standard genome sequencing and annotation.</title>
        <authorList>
            <consortium name="The Broad Institute Genomics Platform"/>
            <consortium name="The Broad Institute Genome Sequencing Center for Infectious Disease"/>
            <person name="Wu L."/>
            <person name="Ma J."/>
        </authorList>
    </citation>
    <scope>NUCLEOTIDE SEQUENCE [LARGE SCALE GENOMIC DNA]</scope>
    <source>
        <strain evidence="3">KCTC 42964</strain>
    </source>
</reference>
<evidence type="ECO:0000313" key="3">
    <source>
        <dbReference type="Proteomes" id="UP001595528"/>
    </source>
</evidence>
<dbReference type="Proteomes" id="UP001595528">
    <property type="component" value="Unassembled WGS sequence"/>
</dbReference>
<feature type="region of interest" description="Disordered" evidence="1">
    <location>
        <begin position="1"/>
        <end position="33"/>
    </location>
</feature>
<organism evidence="2 3">
    <name type="scientific">Marinibaculum pumilum</name>
    <dbReference type="NCBI Taxonomy" id="1766165"/>
    <lineage>
        <taxon>Bacteria</taxon>
        <taxon>Pseudomonadati</taxon>
        <taxon>Pseudomonadota</taxon>
        <taxon>Alphaproteobacteria</taxon>
        <taxon>Rhodospirillales</taxon>
        <taxon>Rhodospirillaceae</taxon>
        <taxon>Marinibaculum</taxon>
    </lineage>
</organism>
<sequence length="224" mass="24533">MGYSQTALPGGEGPERAAGEGAGAGGSPWDSPGVHVAVTRRDLPTDLIGQRLFAVWHRLRDRNGGMPPWIDVAALDVADAVPGAILALPDGGRSDRFRASFVGAEVRRIWGDDFTGRVMHSRVFPEMSDAVTCGMAKALQEGRPVAAEYRVQIAFRISYLHVAFLPFMGPRDPGSRNQSARYQGPRVLVHLNFSNITVRDARDWRTTLETQSRIQRLLDSQEPG</sequence>